<protein>
    <submittedName>
        <fullName evidence="1">Uncharacterized protein</fullName>
    </submittedName>
</protein>
<gene>
    <name evidence="1" type="ORF">J2Y69_003086</name>
</gene>
<accession>A0ABU1SFT4</accession>
<reference evidence="1 2" key="1">
    <citation type="submission" date="2023-07" db="EMBL/GenBank/DDBJ databases">
        <title>Sorghum-associated microbial communities from plants grown in Nebraska, USA.</title>
        <authorList>
            <person name="Schachtman D."/>
        </authorList>
    </citation>
    <scope>NUCLEOTIDE SEQUENCE [LARGE SCALE GENOMIC DNA]</scope>
    <source>
        <strain evidence="1 2">2980</strain>
    </source>
</reference>
<proteinExistence type="predicted"/>
<dbReference type="EMBL" id="JAVDUM010000014">
    <property type="protein sequence ID" value="MDR6868470.1"/>
    <property type="molecule type" value="Genomic_DNA"/>
</dbReference>
<dbReference type="RefSeq" id="WP_310022326.1">
    <property type="nucleotide sequence ID" value="NZ_JAVDUM010000014.1"/>
</dbReference>
<comment type="caution">
    <text evidence="1">The sequence shown here is derived from an EMBL/GenBank/DDBJ whole genome shotgun (WGS) entry which is preliminary data.</text>
</comment>
<name>A0ABU1SFT4_9MICO</name>
<dbReference type="Proteomes" id="UP001259347">
    <property type="component" value="Unassembled WGS sequence"/>
</dbReference>
<evidence type="ECO:0000313" key="2">
    <source>
        <dbReference type="Proteomes" id="UP001259347"/>
    </source>
</evidence>
<evidence type="ECO:0000313" key="1">
    <source>
        <dbReference type="EMBL" id="MDR6868470.1"/>
    </source>
</evidence>
<organism evidence="1 2">
    <name type="scientific">Microbacterium resistens</name>
    <dbReference type="NCBI Taxonomy" id="156977"/>
    <lineage>
        <taxon>Bacteria</taxon>
        <taxon>Bacillati</taxon>
        <taxon>Actinomycetota</taxon>
        <taxon>Actinomycetes</taxon>
        <taxon>Micrococcales</taxon>
        <taxon>Microbacteriaceae</taxon>
        <taxon>Microbacterium</taxon>
    </lineage>
</organism>
<keyword evidence="2" id="KW-1185">Reference proteome</keyword>
<sequence>MALKDVLKTPPVSPTGYRSRIDVWRDGLDDADRRAFDAALRNPEWTSTALARTLKPEGLDIGDSALRAYRQKVAG</sequence>